<sequence>MAQESLRAALAVSALKPEERAWLESRLSEEERVLLGQALERLDDRPLTEQADELEPPAASLIGAGLLSRGVEPLLEVLLAEPAWMQAVVGHALGAELRGRVLSAAQDVEAWSGRIDSLRRDWSEGESQAAPALRAAMLNRLQELTGAVPERLPVRSSGIEQAPSSLGLRLRVWWGSLRHE</sequence>
<proteinExistence type="predicted"/>
<evidence type="ECO:0000313" key="2">
    <source>
        <dbReference type="Proteomes" id="UP000192721"/>
    </source>
</evidence>
<dbReference type="RefSeq" id="WP_081555369.1">
    <property type="nucleotide sequence ID" value="NZ_MUKV01000010.1"/>
</dbReference>
<reference evidence="1 2" key="1">
    <citation type="submission" date="2017-02" db="EMBL/GenBank/DDBJ databases">
        <title>Chromobacterium haemolyticum H5244.</title>
        <authorList>
            <person name="Gulvik C.A."/>
        </authorList>
    </citation>
    <scope>NUCLEOTIDE SEQUENCE [LARGE SCALE GENOMIC DNA]</scope>
    <source>
        <strain evidence="1 2">H5244</strain>
    </source>
</reference>
<dbReference type="EMBL" id="MUKV01000010">
    <property type="protein sequence ID" value="OQS40694.1"/>
    <property type="molecule type" value="Genomic_DNA"/>
</dbReference>
<protein>
    <submittedName>
        <fullName evidence="1">Uncharacterized protein</fullName>
    </submittedName>
</protein>
<comment type="caution">
    <text evidence="1">The sequence shown here is derived from an EMBL/GenBank/DDBJ whole genome shotgun (WGS) entry which is preliminary data.</text>
</comment>
<name>A0A1W0D129_9NEIS</name>
<gene>
    <name evidence="1" type="ORF">B0T45_09880</name>
</gene>
<evidence type="ECO:0000313" key="1">
    <source>
        <dbReference type="EMBL" id="OQS40694.1"/>
    </source>
</evidence>
<dbReference type="Proteomes" id="UP000192721">
    <property type="component" value="Unassembled WGS sequence"/>
</dbReference>
<dbReference type="AlphaFoldDB" id="A0A1W0D129"/>
<organism evidence="1 2">
    <name type="scientific">Chromobacterium haemolyticum</name>
    <dbReference type="NCBI Taxonomy" id="394935"/>
    <lineage>
        <taxon>Bacteria</taxon>
        <taxon>Pseudomonadati</taxon>
        <taxon>Pseudomonadota</taxon>
        <taxon>Betaproteobacteria</taxon>
        <taxon>Neisseriales</taxon>
        <taxon>Chromobacteriaceae</taxon>
        <taxon>Chromobacterium</taxon>
    </lineage>
</organism>
<accession>A0A1W0D129</accession>